<proteinExistence type="predicted"/>
<protein>
    <submittedName>
        <fullName evidence="1">Uncharacterized protein</fullName>
    </submittedName>
</protein>
<gene>
    <name evidence="1" type="ORF">NPIL_582191</name>
</gene>
<evidence type="ECO:0000313" key="2">
    <source>
        <dbReference type="Proteomes" id="UP000887013"/>
    </source>
</evidence>
<accession>A0A8X6N964</accession>
<keyword evidence="2" id="KW-1185">Reference proteome</keyword>
<dbReference type="AlphaFoldDB" id="A0A8X6N964"/>
<reference evidence="1" key="1">
    <citation type="submission" date="2020-08" db="EMBL/GenBank/DDBJ databases">
        <title>Multicomponent nature underlies the extraordinary mechanical properties of spider dragline silk.</title>
        <authorList>
            <person name="Kono N."/>
            <person name="Nakamura H."/>
            <person name="Mori M."/>
            <person name="Yoshida Y."/>
            <person name="Ohtoshi R."/>
            <person name="Malay A.D."/>
            <person name="Moran D.A.P."/>
            <person name="Tomita M."/>
            <person name="Numata K."/>
            <person name="Arakawa K."/>
        </authorList>
    </citation>
    <scope>NUCLEOTIDE SEQUENCE</scope>
</reference>
<organism evidence="1 2">
    <name type="scientific">Nephila pilipes</name>
    <name type="common">Giant wood spider</name>
    <name type="synonym">Nephila maculata</name>
    <dbReference type="NCBI Taxonomy" id="299642"/>
    <lineage>
        <taxon>Eukaryota</taxon>
        <taxon>Metazoa</taxon>
        <taxon>Ecdysozoa</taxon>
        <taxon>Arthropoda</taxon>
        <taxon>Chelicerata</taxon>
        <taxon>Arachnida</taxon>
        <taxon>Araneae</taxon>
        <taxon>Araneomorphae</taxon>
        <taxon>Entelegynae</taxon>
        <taxon>Araneoidea</taxon>
        <taxon>Nephilidae</taxon>
        <taxon>Nephila</taxon>
    </lineage>
</organism>
<dbReference type="EMBL" id="BMAW01055457">
    <property type="protein sequence ID" value="GFT00927.1"/>
    <property type="molecule type" value="Genomic_DNA"/>
</dbReference>
<dbReference type="Proteomes" id="UP000887013">
    <property type="component" value="Unassembled WGS sequence"/>
</dbReference>
<sequence length="89" mass="9876">MLRCGGPYLVLSQNSPTSCVIANLDKPSEPIAICHAFALAPLKSMDTISVVRLRKRGPTIKGHFGTMRNSRTFVHFGYWIEDKSPCPEN</sequence>
<name>A0A8X6N964_NEPPI</name>
<comment type="caution">
    <text evidence="1">The sequence shown here is derived from an EMBL/GenBank/DDBJ whole genome shotgun (WGS) entry which is preliminary data.</text>
</comment>
<evidence type="ECO:0000313" key="1">
    <source>
        <dbReference type="EMBL" id="GFT00927.1"/>
    </source>
</evidence>